<sequence>MSFYFVLKSNFLSSKRYSYALTVSFVLLGLCLILSRFYWQGYLSLEASVSNVFSQGEYWRLFTTSFLHGSLDHLLSNALMLGLMSYFIISHYGLVIYPLLSFVMGGVVNFLVLYFARYDITIVGASGVVYFLWGFWLILYLFIQRHIPLMRRLINAFAIGLIVLVPTSYSATTSYLAHFLGLVLGIINGVCYYWFYKREILSKEKYEVVVEADHLPLDVMTEKSDYN</sequence>
<dbReference type="InterPro" id="IPR050925">
    <property type="entry name" value="Rhomboid_protease_S54"/>
</dbReference>
<dbReference type="Pfam" id="PF01694">
    <property type="entry name" value="Rhomboid"/>
    <property type="match status" value="1"/>
</dbReference>
<dbReference type="SUPFAM" id="SSF144091">
    <property type="entry name" value="Rhomboid-like"/>
    <property type="match status" value="1"/>
</dbReference>
<feature type="domain" description="Peptidase S54 rhomboid" evidence="8">
    <location>
        <begin position="56"/>
        <end position="193"/>
    </location>
</feature>
<evidence type="ECO:0000259" key="8">
    <source>
        <dbReference type="Pfam" id="PF01694"/>
    </source>
</evidence>
<accession>A0A1Y5FHS0</accession>
<dbReference type="GO" id="GO:0016020">
    <property type="term" value="C:membrane"/>
    <property type="evidence" value="ECO:0007669"/>
    <property type="project" value="UniProtKB-SubCell"/>
</dbReference>
<dbReference type="AlphaFoldDB" id="A0A1Y5FHS0"/>
<dbReference type="GO" id="GO:0004252">
    <property type="term" value="F:serine-type endopeptidase activity"/>
    <property type="evidence" value="ECO:0007669"/>
    <property type="project" value="InterPro"/>
</dbReference>
<feature type="transmembrane region" description="Helical" evidence="7">
    <location>
        <begin position="175"/>
        <end position="195"/>
    </location>
</feature>
<comment type="similarity">
    <text evidence="2">Belongs to the peptidase S54 family.</text>
</comment>
<reference evidence="10" key="1">
    <citation type="journal article" date="2017" name="Proc. Natl. Acad. Sci. U.S.A.">
        <title>Simulation of Deepwater Horizon oil plume reveals substrate specialization within a complex community of hydrocarbon-degraders.</title>
        <authorList>
            <person name="Hu P."/>
            <person name="Dubinsky E.A."/>
            <person name="Probst A.J."/>
            <person name="Wang J."/>
            <person name="Sieber C.M.K."/>
            <person name="Tom L.M."/>
            <person name="Gardinali P."/>
            <person name="Banfield J.F."/>
            <person name="Atlas R.M."/>
            <person name="Andersen G.L."/>
        </authorList>
    </citation>
    <scope>NUCLEOTIDE SEQUENCE [LARGE SCALE GENOMIC DNA]</scope>
</reference>
<keyword evidence="5 7" id="KW-1133">Transmembrane helix</keyword>
<evidence type="ECO:0000256" key="4">
    <source>
        <dbReference type="ARBA" id="ARBA00022801"/>
    </source>
</evidence>
<evidence type="ECO:0000313" key="10">
    <source>
        <dbReference type="Proteomes" id="UP000196531"/>
    </source>
</evidence>
<dbReference type="PANTHER" id="PTHR43731:SF14">
    <property type="entry name" value="PRESENILIN-ASSOCIATED RHOMBOID-LIKE PROTEIN, MITOCHONDRIAL"/>
    <property type="match status" value="1"/>
</dbReference>
<dbReference type="InterPro" id="IPR035952">
    <property type="entry name" value="Rhomboid-like_sf"/>
</dbReference>
<evidence type="ECO:0000256" key="3">
    <source>
        <dbReference type="ARBA" id="ARBA00022692"/>
    </source>
</evidence>
<comment type="caution">
    <text evidence="9">The sequence shown here is derived from an EMBL/GenBank/DDBJ whole genome shotgun (WGS) entry which is preliminary data.</text>
</comment>
<evidence type="ECO:0000256" key="1">
    <source>
        <dbReference type="ARBA" id="ARBA00004141"/>
    </source>
</evidence>
<dbReference type="Gene3D" id="1.20.1540.10">
    <property type="entry name" value="Rhomboid-like"/>
    <property type="match status" value="1"/>
</dbReference>
<feature type="transmembrane region" description="Helical" evidence="7">
    <location>
        <begin position="59"/>
        <end position="83"/>
    </location>
</feature>
<keyword evidence="4" id="KW-0378">Hydrolase</keyword>
<keyword evidence="3 7" id="KW-0812">Transmembrane</keyword>
<name>A0A1Y5FHS0_9BACT</name>
<dbReference type="PANTHER" id="PTHR43731">
    <property type="entry name" value="RHOMBOID PROTEASE"/>
    <property type="match status" value="1"/>
</dbReference>
<evidence type="ECO:0000256" key="6">
    <source>
        <dbReference type="ARBA" id="ARBA00023136"/>
    </source>
</evidence>
<protein>
    <recommendedName>
        <fullName evidence="8">Peptidase S54 rhomboid domain-containing protein</fullName>
    </recommendedName>
</protein>
<feature type="transmembrane region" description="Helical" evidence="7">
    <location>
        <begin position="20"/>
        <end position="39"/>
    </location>
</feature>
<keyword evidence="6 7" id="KW-0472">Membrane</keyword>
<evidence type="ECO:0000313" key="9">
    <source>
        <dbReference type="EMBL" id="OUR99734.1"/>
    </source>
</evidence>
<organism evidence="9 10">
    <name type="scientific">Halobacteriovorax marinus</name>
    <dbReference type="NCBI Taxonomy" id="97084"/>
    <lineage>
        <taxon>Bacteria</taxon>
        <taxon>Pseudomonadati</taxon>
        <taxon>Bdellovibrionota</taxon>
        <taxon>Bacteriovoracia</taxon>
        <taxon>Bacteriovoracales</taxon>
        <taxon>Halobacteriovoraceae</taxon>
        <taxon>Halobacteriovorax</taxon>
    </lineage>
</organism>
<dbReference type="InterPro" id="IPR022764">
    <property type="entry name" value="Peptidase_S54_rhomboid_dom"/>
</dbReference>
<dbReference type="Proteomes" id="UP000196531">
    <property type="component" value="Unassembled WGS sequence"/>
</dbReference>
<feature type="transmembrane region" description="Helical" evidence="7">
    <location>
        <begin position="153"/>
        <end position="169"/>
    </location>
</feature>
<feature type="transmembrane region" description="Helical" evidence="7">
    <location>
        <begin position="122"/>
        <end position="141"/>
    </location>
</feature>
<comment type="subcellular location">
    <subcellularLocation>
        <location evidence="1">Membrane</location>
        <topology evidence="1">Multi-pass membrane protein</topology>
    </subcellularLocation>
</comment>
<evidence type="ECO:0000256" key="7">
    <source>
        <dbReference type="SAM" id="Phobius"/>
    </source>
</evidence>
<proteinExistence type="inferred from homology"/>
<evidence type="ECO:0000256" key="2">
    <source>
        <dbReference type="ARBA" id="ARBA00009045"/>
    </source>
</evidence>
<evidence type="ECO:0000256" key="5">
    <source>
        <dbReference type="ARBA" id="ARBA00022989"/>
    </source>
</evidence>
<gene>
    <name evidence="9" type="ORF">A9Q84_01540</name>
</gene>
<dbReference type="EMBL" id="MAAO01000002">
    <property type="protein sequence ID" value="OUR99734.1"/>
    <property type="molecule type" value="Genomic_DNA"/>
</dbReference>
<feature type="transmembrane region" description="Helical" evidence="7">
    <location>
        <begin position="95"/>
        <end position="116"/>
    </location>
</feature>